<dbReference type="STRING" id="1177154.Y5S_02989"/>
<dbReference type="PROSITE" id="PS50111">
    <property type="entry name" value="CHEMOTAXIS_TRANSDUC_2"/>
    <property type="match status" value="1"/>
</dbReference>
<dbReference type="OrthoDB" id="9177152at2"/>
<dbReference type="EMBL" id="ARXV01000014">
    <property type="protein sequence ID" value="KGD63782.1"/>
    <property type="molecule type" value="Genomic_DNA"/>
</dbReference>
<dbReference type="GO" id="GO:0006935">
    <property type="term" value="P:chemotaxis"/>
    <property type="evidence" value="ECO:0007669"/>
    <property type="project" value="InterPro"/>
</dbReference>
<evidence type="ECO:0000256" key="3">
    <source>
        <dbReference type="ARBA" id="ARBA00022989"/>
    </source>
</evidence>
<comment type="caution">
    <text evidence="12">The sequence shown here is derived from an EMBL/GenBank/DDBJ whole genome shotgun (WGS) entry which is preliminary data.</text>
</comment>
<feature type="transmembrane region" description="Helical" evidence="9">
    <location>
        <begin position="307"/>
        <end position="326"/>
    </location>
</feature>
<evidence type="ECO:0000256" key="9">
    <source>
        <dbReference type="SAM" id="Phobius"/>
    </source>
</evidence>
<evidence type="ECO:0000313" key="13">
    <source>
        <dbReference type="Proteomes" id="UP000029444"/>
    </source>
</evidence>
<dbReference type="AlphaFoldDB" id="A0A095SGV4"/>
<evidence type="ECO:0000259" key="10">
    <source>
        <dbReference type="PROSITE" id="PS50111"/>
    </source>
</evidence>
<dbReference type="PATRIC" id="fig|1177154.3.peg.3030"/>
<protein>
    <submittedName>
        <fullName evidence="12">Methyl-accepting chemotaxis protein</fullName>
    </submittedName>
</protein>
<evidence type="ECO:0000256" key="1">
    <source>
        <dbReference type="ARBA" id="ARBA00004141"/>
    </source>
</evidence>
<evidence type="ECO:0000256" key="5">
    <source>
        <dbReference type="ARBA" id="ARBA00023224"/>
    </source>
</evidence>
<evidence type="ECO:0000313" key="12">
    <source>
        <dbReference type="EMBL" id="KGD63782.1"/>
    </source>
</evidence>
<dbReference type="PANTHER" id="PTHR32089">
    <property type="entry name" value="METHYL-ACCEPTING CHEMOTAXIS PROTEIN MCPB"/>
    <property type="match status" value="1"/>
</dbReference>
<dbReference type="SUPFAM" id="SSF58104">
    <property type="entry name" value="Methyl-accepting chemotaxis protein (MCP) signaling domain"/>
    <property type="match status" value="1"/>
</dbReference>
<evidence type="ECO:0000259" key="11">
    <source>
        <dbReference type="PROSITE" id="PS50885"/>
    </source>
</evidence>
<dbReference type="Gene3D" id="1.10.287.950">
    <property type="entry name" value="Methyl-accepting chemotaxis protein"/>
    <property type="match status" value="1"/>
</dbReference>
<dbReference type="InterPro" id="IPR003660">
    <property type="entry name" value="HAMP_dom"/>
</dbReference>
<organism evidence="12 13">
    <name type="scientific">Alcanivorax nanhaiticus</name>
    <dbReference type="NCBI Taxonomy" id="1177154"/>
    <lineage>
        <taxon>Bacteria</taxon>
        <taxon>Pseudomonadati</taxon>
        <taxon>Pseudomonadota</taxon>
        <taxon>Gammaproteobacteria</taxon>
        <taxon>Oceanospirillales</taxon>
        <taxon>Alcanivoracaceae</taxon>
        <taxon>Alcanivorax</taxon>
    </lineage>
</organism>
<keyword evidence="13" id="KW-1185">Reference proteome</keyword>
<dbReference type="eggNOG" id="COG0840">
    <property type="taxonomic scope" value="Bacteria"/>
</dbReference>
<reference evidence="12 13" key="1">
    <citation type="submission" date="2012-09" db="EMBL/GenBank/DDBJ databases">
        <title>Genome Sequence of alkane-degrading Bacterium Alcanivorax sp. 19-m-6.</title>
        <authorList>
            <person name="Lai Q."/>
            <person name="Shao Z."/>
        </authorList>
    </citation>
    <scope>NUCLEOTIDE SEQUENCE [LARGE SCALE GENOMIC DNA]</scope>
    <source>
        <strain evidence="12 13">19-m-6</strain>
    </source>
</reference>
<dbReference type="FunFam" id="1.10.287.950:FF:000001">
    <property type="entry name" value="Methyl-accepting chemotaxis sensory transducer"/>
    <property type="match status" value="1"/>
</dbReference>
<dbReference type="SMART" id="SM00283">
    <property type="entry name" value="MA"/>
    <property type="match status" value="1"/>
</dbReference>
<dbReference type="CDD" id="cd11386">
    <property type="entry name" value="MCP_signal"/>
    <property type="match status" value="1"/>
</dbReference>
<evidence type="ECO:0000256" key="4">
    <source>
        <dbReference type="ARBA" id="ARBA00023136"/>
    </source>
</evidence>
<feature type="coiled-coil region" evidence="8">
    <location>
        <begin position="329"/>
        <end position="356"/>
    </location>
</feature>
<evidence type="ECO:0000256" key="8">
    <source>
        <dbReference type="SAM" id="Coils"/>
    </source>
</evidence>
<gene>
    <name evidence="12" type="ORF">Y5S_02989</name>
</gene>
<dbReference type="GO" id="GO:0004888">
    <property type="term" value="F:transmembrane signaling receptor activity"/>
    <property type="evidence" value="ECO:0007669"/>
    <property type="project" value="InterPro"/>
</dbReference>
<sequence>MKFNPGAFFEKLRGGAGSGGNSLNIALYVGLAIFIVLALVNFLLSATTANKAQENITRASEMRVISQQIAKNSLEAAAGNADAFELLDKSRKSFQEAWDAVKGEKISDPMVTQRLQTLWNEVDQNTATILKGEDTVLDLHEVADTLAQTIPALQAEYEGVVEILVTTGADPEQIAFAQRQSWLAERIVRSISKVLEGGDGAVIAADSFGRDASQFGRVMNGMIEGDSAMGIDQVNDPDALDYLAEIADLFDEFVNQSVDEILETAPELFQVRNAADTIFRRSQDLLQESTNLNNQFEGNTTSLFPSVWFGVVCGLIAILLFALIMAQRNRQEAKKKDELESENQRNQAAILRLLDELGDLADGDLTVQATVTEDFTGAIADSINYSIDQLRSLVQTINNSAVQVASAAQETQSTAMHLAEASEHQAQEIAGASAAVNEMAVSIDQVSANASESAAVAERAVAIANKGAEVVQATIHGMDTIREQIQETSKRIKRLGESSQEIGDIVSLINDIADQTNILALNAAIQASMAGEAGRGFAVVADEVQRLAERSAAATKQIETLVKTIQTDTNEAVISMEATTAEVVKGARLAQDAGVALEEIENVSKTLADLIQNISNAARQQAASAGHISNTMNVIQEITSQTSAGTTATARSIGNLAEMAQEMRNSVAGFRLPEHS</sequence>
<keyword evidence="8" id="KW-0175">Coiled coil</keyword>
<dbReference type="PRINTS" id="PR00260">
    <property type="entry name" value="CHEMTRNSDUCR"/>
</dbReference>
<dbReference type="Pfam" id="PF00015">
    <property type="entry name" value="MCPsignal"/>
    <property type="match status" value="1"/>
</dbReference>
<evidence type="ECO:0000256" key="6">
    <source>
        <dbReference type="ARBA" id="ARBA00029447"/>
    </source>
</evidence>
<evidence type="ECO:0000256" key="7">
    <source>
        <dbReference type="PROSITE-ProRule" id="PRU00284"/>
    </source>
</evidence>
<feature type="transmembrane region" description="Helical" evidence="9">
    <location>
        <begin position="21"/>
        <end position="44"/>
    </location>
</feature>
<dbReference type="InterPro" id="IPR004090">
    <property type="entry name" value="Chemotax_Me-accpt_rcpt"/>
</dbReference>
<dbReference type="InterPro" id="IPR004089">
    <property type="entry name" value="MCPsignal_dom"/>
</dbReference>
<evidence type="ECO:0000256" key="2">
    <source>
        <dbReference type="ARBA" id="ARBA00022692"/>
    </source>
</evidence>
<keyword evidence="5 7" id="KW-0807">Transducer</keyword>
<accession>A0A095SGV4</accession>
<keyword evidence="2 9" id="KW-0812">Transmembrane</keyword>
<dbReference type="Pfam" id="PF13675">
    <property type="entry name" value="PilJ"/>
    <property type="match status" value="1"/>
</dbReference>
<keyword evidence="3 9" id="KW-1133">Transmembrane helix</keyword>
<name>A0A095SGV4_9GAMM</name>
<dbReference type="PANTHER" id="PTHR32089:SF119">
    <property type="entry name" value="METHYL-ACCEPTING CHEMOTAXIS PROTEIN CTPL"/>
    <property type="match status" value="1"/>
</dbReference>
<dbReference type="GO" id="GO:0007165">
    <property type="term" value="P:signal transduction"/>
    <property type="evidence" value="ECO:0007669"/>
    <property type="project" value="UniProtKB-KW"/>
</dbReference>
<dbReference type="GO" id="GO:0016020">
    <property type="term" value="C:membrane"/>
    <property type="evidence" value="ECO:0007669"/>
    <property type="project" value="UniProtKB-SubCell"/>
</dbReference>
<proteinExistence type="inferred from homology"/>
<keyword evidence="4 9" id="KW-0472">Membrane</keyword>
<dbReference type="InterPro" id="IPR029095">
    <property type="entry name" value="NarX-like_N"/>
</dbReference>
<comment type="similarity">
    <text evidence="6">Belongs to the methyl-accepting chemotaxis (MCP) protein family.</text>
</comment>
<dbReference type="RefSeq" id="WP_035234124.1">
    <property type="nucleotide sequence ID" value="NZ_ARXV01000014.1"/>
</dbReference>
<dbReference type="PROSITE" id="PS50885">
    <property type="entry name" value="HAMP"/>
    <property type="match status" value="1"/>
</dbReference>
<comment type="subcellular location">
    <subcellularLocation>
        <location evidence="1">Membrane</location>
        <topology evidence="1">Multi-pass membrane protein</topology>
    </subcellularLocation>
</comment>
<feature type="domain" description="HAMP" evidence="11">
    <location>
        <begin position="344"/>
        <end position="395"/>
    </location>
</feature>
<dbReference type="Proteomes" id="UP000029444">
    <property type="component" value="Unassembled WGS sequence"/>
</dbReference>
<feature type="domain" description="Methyl-accepting transducer" evidence="10">
    <location>
        <begin position="400"/>
        <end position="636"/>
    </location>
</feature>